<reference evidence="2 3" key="1">
    <citation type="journal article" date="2017" name="Gigascience">
        <title>Genome sequence of the small brown planthopper, Laodelphax striatellus.</title>
        <authorList>
            <person name="Zhu J."/>
            <person name="Jiang F."/>
            <person name="Wang X."/>
            <person name="Yang P."/>
            <person name="Bao Y."/>
            <person name="Zhao W."/>
            <person name="Wang W."/>
            <person name="Lu H."/>
            <person name="Wang Q."/>
            <person name="Cui N."/>
            <person name="Li J."/>
            <person name="Chen X."/>
            <person name="Luo L."/>
            <person name="Yu J."/>
            <person name="Kang L."/>
            <person name="Cui F."/>
        </authorList>
    </citation>
    <scope>NUCLEOTIDE SEQUENCE [LARGE SCALE GENOMIC DNA]</scope>
    <source>
        <strain evidence="2">Lst14</strain>
    </source>
</reference>
<dbReference type="EMBL" id="QKKF02012624">
    <property type="protein sequence ID" value="RZF43572.1"/>
    <property type="molecule type" value="Genomic_DNA"/>
</dbReference>
<evidence type="ECO:0000313" key="2">
    <source>
        <dbReference type="EMBL" id="RZF43572.1"/>
    </source>
</evidence>
<proteinExistence type="predicted"/>
<feature type="region of interest" description="Disordered" evidence="1">
    <location>
        <begin position="133"/>
        <end position="179"/>
    </location>
</feature>
<accession>A0A482XD13</accession>
<dbReference type="Proteomes" id="UP000291343">
    <property type="component" value="Unassembled WGS sequence"/>
</dbReference>
<dbReference type="InParanoid" id="A0A482XD13"/>
<sequence>MVHRSMTELRVIQKLFCELSLERVKAIVITIAAKQWALSRVPVGIVYYEQYKECNIRGGSVGSGRSAKQSLLRCRPFGLSAVDRHSFRGCFVTRVHRRFFLSTLNSTYPYKQRKKLCQLFEEHIPKLSTTIGGLNDLTEETPSGGGERGGLPMPVGGGSVLRRRETAAAAAERGGSDRV</sequence>
<keyword evidence="3" id="KW-1185">Reference proteome</keyword>
<evidence type="ECO:0000256" key="1">
    <source>
        <dbReference type="SAM" id="MobiDB-lite"/>
    </source>
</evidence>
<name>A0A482XD13_LAOST</name>
<feature type="compositionally biased region" description="Gly residues" evidence="1">
    <location>
        <begin position="143"/>
        <end position="159"/>
    </location>
</feature>
<dbReference type="AlphaFoldDB" id="A0A482XD13"/>
<comment type="caution">
    <text evidence="2">The sequence shown here is derived from an EMBL/GenBank/DDBJ whole genome shotgun (WGS) entry which is preliminary data.</text>
</comment>
<organism evidence="2 3">
    <name type="scientific">Laodelphax striatellus</name>
    <name type="common">Small brown planthopper</name>
    <name type="synonym">Delphax striatella</name>
    <dbReference type="NCBI Taxonomy" id="195883"/>
    <lineage>
        <taxon>Eukaryota</taxon>
        <taxon>Metazoa</taxon>
        <taxon>Ecdysozoa</taxon>
        <taxon>Arthropoda</taxon>
        <taxon>Hexapoda</taxon>
        <taxon>Insecta</taxon>
        <taxon>Pterygota</taxon>
        <taxon>Neoptera</taxon>
        <taxon>Paraneoptera</taxon>
        <taxon>Hemiptera</taxon>
        <taxon>Auchenorrhyncha</taxon>
        <taxon>Fulgoroidea</taxon>
        <taxon>Delphacidae</taxon>
        <taxon>Criomorphinae</taxon>
        <taxon>Laodelphax</taxon>
    </lineage>
</organism>
<protein>
    <submittedName>
        <fullName evidence="2">Uncharacterized protein</fullName>
    </submittedName>
</protein>
<gene>
    <name evidence="2" type="ORF">LSTR_LSTR008085</name>
</gene>
<evidence type="ECO:0000313" key="3">
    <source>
        <dbReference type="Proteomes" id="UP000291343"/>
    </source>
</evidence>